<feature type="signal peptide" evidence="1">
    <location>
        <begin position="1"/>
        <end position="20"/>
    </location>
</feature>
<feature type="chain" id="PRO_5020793937" evidence="1">
    <location>
        <begin position="21"/>
        <end position="153"/>
    </location>
</feature>
<evidence type="ECO:0000313" key="2">
    <source>
        <dbReference type="EMBL" id="RXJ72524.1"/>
    </source>
</evidence>
<accession>A0A4Q0YR20</accession>
<protein>
    <submittedName>
        <fullName evidence="2">Uncharacterized protein</fullName>
    </submittedName>
</protein>
<dbReference type="EMBL" id="PEIB01000019">
    <property type="protein sequence ID" value="RXJ72524.1"/>
    <property type="molecule type" value="Genomic_DNA"/>
</dbReference>
<evidence type="ECO:0000313" key="3">
    <source>
        <dbReference type="Proteomes" id="UP000290287"/>
    </source>
</evidence>
<dbReference type="OrthoDB" id="6206020at2"/>
<sequence>MILKLSIKLIAFSAALFYFAAAPKASEIEFVLDAVSHHVNAKSQFHEEHNAIGIGFKNVELMTFINSYGVRSYAGDINFQHPLIDDHLWVGVKVGAAYGYGGIGRYPDLLPFVAPYVKGYTGPVGLSLMAIPAVGDQADAVIVFMARFRIKME</sequence>
<gene>
    <name evidence="2" type="ORF">CS022_15165</name>
</gene>
<dbReference type="AlphaFoldDB" id="A0A4Q0YR20"/>
<proteinExistence type="predicted"/>
<evidence type="ECO:0000256" key="1">
    <source>
        <dbReference type="SAM" id="SignalP"/>
    </source>
</evidence>
<keyword evidence="1" id="KW-0732">Signal</keyword>
<dbReference type="Proteomes" id="UP000290287">
    <property type="component" value="Unassembled WGS sequence"/>
</dbReference>
<dbReference type="RefSeq" id="WP_129122988.1">
    <property type="nucleotide sequence ID" value="NZ_PEIB01000019.1"/>
</dbReference>
<reference evidence="2 3" key="1">
    <citation type="submission" date="2017-10" db="EMBL/GenBank/DDBJ databases">
        <title>Nyctiphanis sp. nov., isolated from the stomach of the euphausiid Nyctiphanes simplex (Hansen, 1911) in the Gulf of California.</title>
        <authorList>
            <person name="Gomez-Gil B."/>
            <person name="Aguilar-Mendez M."/>
            <person name="Lopez-Cortes A."/>
            <person name="Gomez-Gutierrez J."/>
            <person name="Roque A."/>
            <person name="Lang E."/>
            <person name="Gonzalez-Castillo A."/>
        </authorList>
    </citation>
    <scope>NUCLEOTIDE SEQUENCE [LARGE SCALE GENOMIC DNA]</scope>
    <source>
        <strain evidence="2 3">CAIM 600</strain>
    </source>
</reference>
<name>A0A4Q0YR20_9GAMM</name>
<keyword evidence="3" id="KW-1185">Reference proteome</keyword>
<comment type="caution">
    <text evidence="2">The sequence shown here is derived from an EMBL/GenBank/DDBJ whole genome shotgun (WGS) entry which is preliminary data.</text>
</comment>
<organism evidence="2 3">
    <name type="scientific">Veronia nyctiphanis</name>
    <dbReference type="NCBI Taxonomy" id="1278244"/>
    <lineage>
        <taxon>Bacteria</taxon>
        <taxon>Pseudomonadati</taxon>
        <taxon>Pseudomonadota</taxon>
        <taxon>Gammaproteobacteria</taxon>
        <taxon>Vibrionales</taxon>
        <taxon>Vibrionaceae</taxon>
        <taxon>Veronia</taxon>
    </lineage>
</organism>